<evidence type="ECO:0000256" key="3">
    <source>
        <dbReference type="SAM" id="Phobius"/>
    </source>
</evidence>
<dbReference type="OrthoDB" id="3818356at2"/>
<dbReference type="Proteomes" id="UP000310458">
    <property type="component" value="Unassembled WGS sequence"/>
</dbReference>
<keyword evidence="3" id="KW-1133">Transmembrane helix</keyword>
<reference evidence="4 5" key="1">
    <citation type="submission" date="2019-05" db="EMBL/GenBank/DDBJ databases">
        <title>Nesterenkonia sp. GY074 isolated from the Southern Atlantic Ocean.</title>
        <authorList>
            <person name="Zhang G."/>
        </authorList>
    </citation>
    <scope>NUCLEOTIDE SEQUENCE [LARGE SCALE GENOMIC DNA]</scope>
    <source>
        <strain evidence="4 5">GY074</strain>
    </source>
</reference>
<feature type="coiled-coil region" evidence="1">
    <location>
        <begin position="250"/>
        <end position="277"/>
    </location>
</feature>
<feature type="transmembrane region" description="Helical" evidence="3">
    <location>
        <begin position="48"/>
        <end position="70"/>
    </location>
</feature>
<keyword evidence="3" id="KW-0812">Transmembrane</keyword>
<proteinExistence type="predicted"/>
<evidence type="ECO:0000256" key="1">
    <source>
        <dbReference type="SAM" id="Coils"/>
    </source>
</evidence>
<gene>
    <name evidence="4" type="ORF">FEF26_02200</name>
</gene>
<keyword evidence="5" id="KW-1185">Reference proteome</keyword>
<evidence type="ECO:0000256" key="2">
    <source>
        <dbReference type="SAM" id="MobiDB-lite"/>
    </source>
</evidence>
<feature type="region of interest" description="Disordered" evidence="2">
    <location>
        <begin position="1"/>
        <end position="26"/>
    </location>
</feature>
<protein>
    <recommendedName>
        <fullName evidence="6">DUF4878 domain-containing protein</fullName>
    </recommendedName>
</protein>
<keyword evidence="3" id="KW-0472">Membrane</keyword>
<evidence type="ECO:0000313" key="4">
    <source>
        <dbReference type="EMBL" id="TLP99719.1"/>
    </source>
</evidence>
<dbReference type="AlphaFoldDB" id="A0A5R9BHM6"/>
<comment type="caution">
    <text evidence="4">The sequence shown here is derived from an EMBL/GenBank/DDBJ whole genome shotgun (WGS) entry which is preliminary data.</text>
</comment>
<evidence type="ECO:0000313" key="5">
    <source>
        <dbReference type="Proteomes" id="UP000310458"/>
    </source>
</evidence>
<evidence type="ECO:0008006" key="6">
    <source>
        <dbReference type="Google" id="ProtNLM"/>
    </source>
</evidence>
<dbReference type="EMBL" id="VAVZ01000004">
    <property type="protein sequence ID" value="TLP99719.1"/>
    <property type="molecule type" value="Genomic_DNA"/>
</dbReference>
<sequence length="376" mass="40091">MSDIPQHSSPRHTGHGPVPNLSADADEHPDFVHERSAPEDDQTSRPGIVAVAGWAVGLVVAAVATVVAVWQVNEHFYAPDATAETYWDALSAGEGAEALSLFESVPEFAQNGEVDNLLLTGAPLSRSAELIESAEVAETGDGAEFSFTAGEDTYTTELPVTHTGTSWGFFDDWEIASAGITWFEVDVPGARQGGIGQVQVNGEPVNLDEETAQLSAYVPTVAEISIDTQWLTGATTHVVTAADGGDAASAERVTMELEASEEAAQRLEEELAAYFDDCDQQVLMPAGCPVGTTTPHRVDPDTISWNFPEAEEFSLTFDAEGWEITHNELVAEASFDAIHHHTGEQLNETEQVPFDLDIQIGASGDDLVVSINGTTP</sequence>
<keyword evidence="1" id="KW-0175">Coiled coil</keyword>
<name>A0A5R9BHM6_9MICC</name>
<accession>A0A5R9BHM6</accession>
<dbReference type="RefSeq" id="WP_138251906.1">
    <property type="nucleotide sequence ID" value="NZ_VAVZ01000004.1"/>
</dbReference>
<organism evidence="4 5">
    <name type="scientific">Nesterenkonia salmonea</name>
    <dbReference type="NCBI Taxonomy" id="1804987"/>
    <lineage>
        <taxon>Bacteria</taxon>
        <taxon>Bacillati</taxon>
        <taxon>Actinomycetota</taxon>
        <taxon>Actinomycetes</taxon>
        <taxon>Micrococcales</taxon>
        <taxon>Micrococcaceae</taxon>
        <taxon>Nesterenkonia</taxon>
    </lineage>
</organism>